<sequence length="376" mass="42751">MKYKLSDICTFTDERIVVTDLDLNNYISTENMLQNKEGVIRSARLPTVNQIQAYQPGDVLISNIRPYFKKIWYADRSGGCSNDILILRAKENTYPGFLYYLLSDNAFFNYATATAKGTKMPRGDKDAIMKYEVPNLPIGIQIKIADILSALDAQISNNKAINNHLEQIAQAIFKSWFVDNASNNWKSVKLGTVIQEIRTKVKNQYLPVLSAVRTGNLVLSEEFFTKQVYSKDIGRYIVVEPNDFAYNPARVNIGSIGINTFGFAGCVSPVYIVFRSEPEYHNFFRFFLKLPNFQEELRIRASGSVRQSLSYDNFALIQISYPPIDFVRKFNCYYTDIQTTLGQLKLETACLAAIRDTLLPRLMSGKLSVTDLEDAK</sequence>
<accession>S3KIG9</accession>
<reference evidence="5 6" key="1">
    <citation type="submission" date="2013-04" db="EMBL/GenBank/DDBJ databases">
        <title>The Genome Sequence of Treponema maltophilum ATCC 51939.</title>
        <authorList>
            <consortium name="The Broad Institute Genomics Platform"/>
            <person name="Earl A."/>
            <person name="Ward D."/>
            <person name="Feldgarden M."/>
            <person name="Gevers D."/>
            <person name="Leonetti C."/>
            <person name="Blanton J.M."/>
            <person name="Dewhirst F.E."/>
            <person name="Izard J."/>
            <person name="Walker B."/>
            <person name="Young S."/>
            <person name="Zeng Q."/>
            <person name="Gargeya S."/>
            <person name="Fitzgerald M."/>
            <person name="Haas B."/>
            <person name="Abouelleil A."/>
            <person name="Allen A.W."/>
            <person name="Alvarado L."/>
            <person name="Arachchi H.M."/>
            <person name="Berlin A.M."/>
            <person name="Chapman S.B."/>
            <person name="Gainer-Dewar J."/>
            <person name="Goldberg J."/>
            <person name="Griggs A."/>
            <person name="Gujja S."/>
            <person name="Hansen M."/>
            <person name="Howarth C."/>
            <person name="Imamovic A."/>
            <person name="Ireland A."/>
            <person name="Larimer J."/>
            <person name="McCowan C."/>
            <person name="Murphy C."/>
            <person name="Pearson M."/>
            <person name="Poon T.W."/>
            <person name="Priest M."/>
            <person name="Roberts A."/>
            <person name="Saif S."/>
            <person name="Shea T."/>
            <person name="Sisk P."/>
            <person name="Sykes S."/>
            <person name="Wortman J."/>
            <person name="Nusbaum C."/>
            <person name="Birren B."/>
        </authorList>
    </citation>
    <scope>NUCLEOTIDE SEQUENCE [LARGE SCALE GENOMIC DNA]</scope>
    <source>
        <strain evidence="5 6">ATCC 51939</strain>
    </source>
</reference>
<dbReference type="PANTHER" id="PTHR30408:SF13">
    <property type="entry name" value="TYPE I RESTRICTION ENZYME HINDI SPECIFICITY SUBUNIT"/>
    <property type="match status" value="1"/>
</dbReference>
<dbReference type="InterPro" id="IPR052021">
    <property type="entry name" value="Type-I_RS_S_subunit"/>
</dbReference>
<dbReference type="RefSeq" id="WP_016524329.1">
    <property type="nucleotide sequence ID" value="NZ_KE332518.1"/>
</dbReference>
<dbReference type="PATRIC" id="fig|1125699.3.peg.17"/>
<protein>
    <recommendedName>
        <fullName evidence="4">Type I restriction modification DNA specificity domain-containing protein</fullName>
    </recommendedName>
</protein>
<proteinExistence type="inferred from homology"/>
<dbReference type="REBASE" id="415896">
    <property type="entry name" value="S1.Tma51939ORF21P"/>
</dbReference>
<dbReference type="AlphaFoldDB" id="S3KIG9"/>
<dbReference type="GO" id="GO:0009307">
    <property type="term" value="P:DNA restriction-modification system"/>
    <property type="evidence" value="ECO:0007669"/>
    <property type="project" value="UniProtKB-KW"/>
</dbReference>
<dbReference type="Gene3D" id="3.90.220.20">
    <property type="entry name" value="DNA methylase specificity domains"/>
    <property type="match status" value="2"/>
</dbReference>
<keyword evidence="3" id="KW-0238">DNA-binding</keyword>
<evidence type="ECO:0000313" key="5">
    <source>
        <dbReference type="EMBL" id="EPF32032.1"/>
    </source>
</evidence>
<dbReference type="Proteomes" id="UP000014541">
    <property type="component" value="Unassembled WGS sequence"/>
</dbReference>
<evidence type="ECO:0000256" key="3">
    <source>
        <dbReference type="ARBA" id="ARBA00023125"/>
    </source>
</evidence>
<feature type="domain" description="Type I restriction modification DNA specificity" evidence="4">
    <location>
        <begin position="2"/>
        <end position="167"/>
    </location>
</feature>
<dbReference type="eggNOG" id="COG0732">
    <property type="taxonomic scope" value="Bacteria"/>
</dbReference>
<dbReference type="HOGENOM" id="CLU_021095_2_1_12"/>
<evidence type="ECO:0000256" key="2">
    <source>
        <dbReference type="ARBA" id="ARBA00022747"/>
    </source>
</evidence>
<evidence type="ECO:0000259" key="4">
    <source>
        <dbReference type="Pfam" id="PF01420"/>
    </source>
</evidence>
<comment type="similarity">
    <text evidence="1">Belongs to the type-I restriction system S methylase family.</text>
</comment>
<name>S3KIG9_TREMA</name>
<evidence type="ECO:0000313" key="6">
    <source>
        <dbReference type="Proteomes" id="UP000014541"/>
    </source>
</evidence>
<dbReference type="InterPro" id="IPR000055">
    <property type="entry name" value="Restrct_endonuc_typeI_TRD"/>
</dbReference>
<dbReference type="InterPro" id="IPR044946">
    <property type="entry name" value="Restrct_endonuc_typeI_TRD_sf"/>
</dbReference>
<keyword evidence="6" id="KW-1185">Reference proteome</keyword>
<comment type="caution">
    <text evidence="5">The sequence shown here is derived from an EMBL/GenBank/DDBJ whole genome shotgun (WGS) entry which is preliminary data.</text>
</comment>
<dbReference type="PANTHER" id="PTHR30408">
    <property type="entry name" value="TYPE-1 RESTRICTION ENZYME ECOKI SPECIFICITY PROTEIN"/>
    <property type="match status" value="1"/>
</dbReference>
<dbReference type="Pfam" id="PF01420">
    <property type="entry name" value="Methylase_S"/>
    <property type="match status" value="1"/>
</dbReference>
<dbReference type="GO" id="GO:0003677">
    <property type="term" value="F:DNA binding"/>
    <property type="evidence" value="ECO:0007669"/>
    <property type="project" value="UniProtKB-KW"/>
</dbReference>
<dbReference type="EMBL" id="ATFF01000002">
    <property type="protein sequence ID" value="EPF32032.1"/>
    <property type="molecule type" value="Genomic_DNA"/>
</dbReference>
<organism evidence="5 6">
    <name type="scientific">Treponema maltophilum ATCC 51939</name>
    <dbReference type="NCBI Taxonomy" id="1125699"/>
    <lineage>
        <taxon>Bacteria</taxon>
        <taxon>Pseudomonadati</taxon>
        <taxon>Spirochaetota</taxon>
        <taxon>Spirochaetia</taxon>
        <taxon>Spirochaetales</taxon>
        <taxon>Treponemataceae</taxon>
        <taxon>Treponema</taxon>
    </lineage>
</organism>
<evidence type="ECO:0000256" key="1">
    <source>
        <dbReference type="ARBA" id="ARBA00010923"/>
    </source>
</evidence>
<dbReference type="STRING" id="1125699.HMPREF9194_00020"/>
<dbReference type="SUPFAM" id="SSF116734">
    <property type="entry name" value="DNA methylase specificity domain"/>
    <property type="match status" value="2"/>
</dbReference>
<gene>
    <name evidence="5" type="ORF">HMPREF9194_00020</name>
</gene>
<keyword evidence="2" id="KW-0680">Restriction system</keyword>